<sequence>MPAAMEKEPLLQLRVFDLNCWAIRYLSKLRQERVQMIADTLSQEGYDLVLLQEVWSETDYCTLKQRLSACYPSSHYFRSGVIGSGLCVFSKYTILDTFLYQYSLNGYPYMLQHGDWFCGKSVGLLVLKIQEIVFNIYVTHLHAEYCREKDAYLPHRVVQAWELGQFIQHTSKAADVVLLGGDLNMHPEDVGIRLLRGWTGLRDSFTDAERFEGCEDGCTLVPDNYFTNKKELQPFPLGIRIDYILYKGQSNFAVKCDRLVTTTGKAPGKSIPYSDHEAVIATLYVKRHGEAKALNSNTVEPALVDIMNEARTEVRVGLHAAQRQRYSSGRMAILALLLLLLQAVMGLSSLVGWASPQPFPKFSFSVLGSLAVLVLLVSGVLHIFHAIEVKVLQGTEDQMRLALQSLQDRLSAK</sequence>
<evidence type="ECO:0000256" key="23">
    <source>
        <dbReference type="SAM" id="Phobius"/>
    </source>
</evidence>
<proteinExistence type="inferred from homology"/>
<evidence type="ECO:0000256" key="2">
    <source>
        <dbReference type="ARBA" id="ARBA00004141"/>
    </source>
</evidence>
<evidence type="ECO:0000256" key="7">
    <source>
        <dbReference type="ARBA" id="ARBA00022692"/>
    </source>
</evidence>
<comment type="catalytic activity">
    <reaction evidence="18">
        <text>1-O-octadecyl-sn-glycero-3-phosphocholine + H2O = 1-O-octadecyl-sn-glycerol + phosphocholine + H(+)</text>
        <dbReference type="Rhea" id="RHEA:39923"/>
        <dbReference type="ChEBI" id="CHEBI:15377"/>
        <dbReference type="ChEBI" id="CHEBI:15378"/>
        <dbReference type="ChEBI" id="CHEBI:74001"/>
        <dbReference type="ChEBI" id="CHEBI:75216"/>
        <dbReference type="ChEBI" id="CHEBI:295975"/>
    </reaction>
    <physiologicalReaction direction="left-to-right" evidence="18">
        <dbReference type="Rhea" id="RHEA:39924"/>
    </physiologicalReaction>
</comment>
<dbReference type="CTD" id="6610"/>
<comment type="catalytic activity">
    <reaction evidence="16">
        <text>1-hexadecanoyl-sn-glycero-3-phosphocholine + H2O = 1-hexadecanoyl-sn-glycerol + phosphocholine + H(+)</text>
        <dbReference type="Rhea" id="RHEA:41119"/>
        <dbReference type="ChEBI" id="CHEBI:15377"/>
        <dbReference type="ChEBI" id="CHEBI:15378"/>
        <dbReference type="ChEBI" id="CHEBI:72998"/>
        <dbReference type="ChEBI" id="CHEBI:75542"/>
        <dbReference type="ChEBI" id="CHEBI:295975"/>
    </reaction>
    <physiologicalReaction direction="left-to-right" evidence="16">
        <dbReference type="Rhea" id="RHEA:41120"/>
    </physiologicalReaction>
</comment>
<evidence type="ECO:0000256" key="4">
    <source>
        <dbReference type="ARBA" id="ARBA00004991"/>
    </source>
</evidence>
<evidence type="ECO:0000256" key="15">
    <source>
        <dbReference type="ARBA" id="ARBA00047675"/>
    </source>
</evidence>
<name>A0A1U8D4C9_ALLSI</name>
<dbReference type="InterPro" id="IPR005135">
    <property type="entry name" value="Endo/exonuclease/phosphatase"/>
</dbReference>
<dbReference type="KEGG" id="asn:102371744"/>
<evidence type="ECO:0000256" key="16">
    <source>
        <dbReference type="ARBA" id="ARBA00048209"/>
    </source>
</evidence>
<keyword evidence="11" id="KW-0746">Sphingolipid metabolism</keyword>
<dbReference type="FunFam" id="3.60.10.10:FF:000033">
    <property type="entry name" value="sphingomyelin phosphodiesterase 2"/>
    <property type="match status" value="1"/>
</dbReference>
<evidence type="ECO:0000256" key="3">
    <source>
        <dbReference type="ARBA" id="ARBA00004760"/>
    </source>
</evidence>
<keyword evidence="9" id="KW-0378">Hydrolase</keyword>
<dbReference type="Pfam" id="PF03372">
    <property type="entry name" value="Exo_endo_phos"/>
    <property type="match status" value="1"/>
</dbReference>
<comment type="pathway">
    <text evidence="3">Lipid metabolism; sphingolipid metabolism.</text>
</comment>
<gene>
    <name evidence="26 27 28" type="primary">SMPD2</name>
</gene>
<dbReference type="PANTHER" id="PTHR16320">
    <property type="entry name" value="SPHINGOMYELINASE FAMILY MEMBER"/>
    <property type="match status" value="1"/>
</dbReference>
<evidence type="ECO:0000256" key="6">
    <source>
        <dbReference type="ARBA" id="ARBA00012369"/>
    </source>
</evidence>
<dbReference type="RefSeq" id="XP_006025293.1">
    <property type="nucleotide sequence ID" value="XM_006025231.3"/>
</dbReference>
<evidence type="ECO:0000256" key="22">
    <source>
        <dbReference type="ARBA" id="ARBA00079277"/>
    </source>
</evidence>
<evidence type="ECO:0000256" key="9">
    <source>
        <dbReference type="ARBA" id="ARBA00022801"/>
    </source>
</evidence>
<dbReference type="RefSeq" id="XP_025061825.1">
    <property type="nucleotide sequence ID" value="XM_025206040.1"/>
</dbReference>
<comment type="cofactor">
    <cofactor evidence="1">
        <name>Mg(2+)</name>
        <dbReference type="ChEBI" id="CHEBI:18420"/>
    </cofactor>
</comment>
<evidence type="ECO:0000256" key="20">
    <source>
        <dbReference type="ARBA" id="ARBA00068543"/>
    </source>
</evidence>
<dbReference type="GO" id="GO:0016020">
    <property type="term" value="C:membrane"/>
    <property type="evidence" value="ECO:0007669"/>
    <property type="project" value="UniProtKB-SubCell"/>
</dbReference>
<dbReference type="RefSeq" id="XP_014376147.1">
    <property type="nucleotide sequence ID" value="XM_014520661.2"/>
</dbReference>
<evidence type="ECO:0000256" key="14">
    <source>
        <dbReference type="ARBA" id="ARBA00023136"/>
    </source>
</evidence>
<evidence type="ECO:0000256" key="21">
    <source>
        <dbReference type="ARBA" id="ARBA00075307"/>
    </source>
</evidence>
<accession>A0A1U8D4C9</accession>
<evidence type="ECO:0000313" key="25">
    <source>
        <dbReference type="Proteomes" id="UP000189705"/>
    </source>
</evidence>
<reference evidence="26 27" key="1">
    <citation type="submission" date="2025-04" db="UniProtKB">
        <authorList>
            <consortium name="RefSeq"/>
        </authorList>
    </citation>
    <scope>IDENTIFICATION</scope>
</reference>
<comment type="catalytic activity">
    <reaction evidence="17">
        <text>an N-(acyl)-sphingosylphosphocholine + H2O = an N-acyl-sphingoid base + phosphocholine + H(+)</text>
        <dbReference type="Rhea" id="RHEA:45300"/>
        <dbReference type="ChEBI" id="CHEBI:15377"/>
        <dbReference type="ChEBI" id="CHEBI:15378"/>
        <dbReference type="ChEBI" id="CHEBI:64583"/>
        <dbReference type="ChEBI" id="CHEBI:83273"/>
        <dbReference type="ChEBI" id="CHEBI:295975"/>
    </reaction>
    <physiologicalReaction direction="left-to-right" evidence="17">
        <dbReference type="Rhea" id="RHEA:45301"/>
    </physiologicalReaction>
</comment>
<feature type="transmembrane region" description="Helical" evidence="23">
    <location>
        <begin position="332"/>
        <end position="356"/>
    </location>
</feature>
<evidence type="ECO:0000256" key="17">
    <source>
        <dbReference type="ARBA" id="ARBA00048325"/>
    </source>
</evidence>
<keyword evidence="12 23" id="KW-1133">Transmembrane helix</keyword>
<dbReference type="GO" id="GO:0004767">
    <property type="term" value="F:sphingomyelin phosphodiesterase activity"/>
    <property type="evidence" value="ECO:0007669"/>
    <property type="project" value="UniProtKB-EC"/>
</dbReference>
<evidence type="ECO:0000256" key="5">
    <source>
        <dbReference type="ARBA" id="ARBA00006335"/>
    </source>
</evidence>
<dbReference type="Proteomes" id="UP000189705">
    <property type="component" value="Unplaced"/>
</dbReference>
<evidence type="ECO:0000256" key="12">
    <source>
        <dbReference type="ARBA" id="ARBA00022989"/>
    </source>
</evidence>
<evidence type="ECO:0000256" key="1">
    <source>
        <dbReference type="ARBA" id="ARBA00001946"/>
    </source>
</evidence>
<dbReference type="eggNOG" id="KOG3873">
    <property type="taxonomic scope" value="Eukaryota"/>
</dbReference>
<protein>
    <recommendedName>
        <fullName evidence="20">Sphingomyelin phosphodiesterase 2</fullName>
        <ecNumber evidence="6">3.1.4.12</ecNumber>
    </recommendedName>
    <alternativeName>
        <fullName evidence="21">Lyso-platelet-activating factor-phospholipase C</fullName>
    </alternativeName>
    <alternativeName>
        <fullName evidence="22">Neutral sphingomyelinase</fullName>
    </alternativeName>
</protein>
<dbReference type="SUPFAM" id="SSF56219">
    <property type="entry name" value="DNase I-like"/>
    <property type="match status" value="1"/>
</dbReference>
<evidence type="ECO:0000256" key="13">
    <source>
        <dbReference type="ARBA" id="ARBA00023098"/>
    </source>
</evidence>
<comment type="catalytic activity">
    <reaction evidence="15">
        <text>a sphingosylphosphocholine + H2O = a sphingoid base + phosphocholine + H(+)</text>
        <dbReference type="Rhea" id="RHEA:45296"/>
        <dbReference type="ChEBI" id="CHEBI:15377"/>
        <dbReference type="ChEBI" id="CHEBI:15378"/>
        <dbReference type="ChEBI" id="CHEBI:84410"/>
        <dbReference type="ChEBI" id="CHEBI:85171"/>
        <dbReference type="ChEBI" id="CHEBI:295975"/>
    </reaction>
    <physiologicalReaction direction="left-to-right" evidence="15">
        <dbReference type="Rhea" id="RHEA:45297"/>
    </physiologicalReaction>
</comment>
<dbReference type="STRING" id="38654.A0A1U8D4C9"/>
<keyword evidence="14 23" id="KW-0472">Membrane</keyword>
<comment type="pathway">
    <text evidence="4">Sphingolipid metabolism.</text>
</comment>
<evidence type="ECO:0000256" key="10">
    <source>
        <dbReference type="ARBA" id="ARBA00022842"/>
    </source>
</evidence>
<evidence type="ECO:0000313" key="27">
    <source>
        <dbReference type="RefSeq" id="XP_014376147.1"/>
    </source>
</evidence>
<evidence type="ECO:0000313" key="26">
    <source>
        <dbReference type="RefSeq" id="XP_006025293.1"/>
    </source>
</evidence>
<comment type="subcellular location">
    <subcellularLocation>
        <location evidence="2">Membrane</location>
        <topology evidence="2">Multi-pass membrane protein</topology>
    </subcellularLocation>
</comment>
<dbReference type="AlphaFoldDB" id="A0A1U8D4C9"/>
<evidence type="ECO:0000256" key="11">
    <source>
        <dbReference type="ARBA" id="ARBA00022919"/>
    </source>
</evidence>
<organism evidence="25 27">
    <name type="scientific">Alligator sinensis</name>
    <name type="common">Chinese alligator</name>
    <dbReference type="NCBI Taxonomy" id="38654"/>
    <lineage>
        <taxon>Eukaryota</taxon>
        <taxon>Metazoa</taxon>
        <taxon>Chordata</taxon>
        <taxon>Craniata</taxon>
        <taxon>Vertebrata</taxon>
        <taxon>Euteleostomi</taxon>
        <taxon>Archelosauria</taxon>
        <taxon>Archosauria</taxon>
        <taxon>Crocodylia</taxon>
        <taxon>Alligatoridae</taxon>
        <taxon>Alligatorinae</taxon>
        <taxon>Alligator</taxon>
    </lineage>
</organism>
<dbReference type="GeneID" id="102371744"/>
<dbReference type="InterPro" id="IPR036691">
    <property type="entry name" value="Endo/exonu/phosph_ase_sf"/>
</dbReference>
<evidence type="ECO:0000259" key="24">
    <source>
        <dbReference type="Pfam" id="PF03372"/>
    </source>
</evidence>
<dbReference type="Gene3D" id="3.60.10.10">
    <property type="entry name" value="Endonuclease/exonuclease/phosphatase"/>
    <property type="match status" value="1"/>
</dbReference>
<dbReference type="GO" id="GO:0046872">
    <property type="term" value="F:metal ion binding"/>
    <property type="evidence" value="ECO:0007669"/>
    <property type="project" value="UniProtKB-KW"/>
</dbReference>
<evidence type="ECO:0000256" key="8">
    <source>
        <dbReference type="ARBA" id="ARBA00022723"/>
    </source>
</evidence>
<feature type="domain" description="Endonuclease/exonuclease/phosphatase" evidence="24">
    <location>
        <begin position="33"/>
        <end position="276"/>
    </location>
</feature>
<evidence type="ECO:0000313" key="28">
    <source>
        <dbReference type="RefSeq" id="XP_025061825.1"/>
    </source>
</evidence>
<keyword evidence="25" id="KW-1185">Reference proteome</keyword>
<comment type="similarity">
    <text evidence="5">Belongs to the neutral sphingomyelinase family.</text>
</comment>
<evidence type="ECO:0000256" key="18">
    <source>
        <dbReference type="ARBA" id="ARBA00049346"/>
    </source>
</evidence>
<dbReference type="GO" id="GO:0006665">
    <property type="term" value="P:sphingolipid metabolic process"/>
    <property type="evidence" value="ECO:0007669"/>
    <property type="project" value="UniProtKB-KW"/>
</dbReference>
<keyword evidence="13" id="KW-0443">Lipid metabolism</keyword>
<keyword evidence="8" id="KW-0479">Metal-binding</keyword>
<dbReference type="InterPro" id="IPR038772">
    <property type="entry name" value="Sph/SMPD2-like"/>
</dbReference>
<dbReference type="EC" id="3.1.4.12" evidence="6"/>
<feature type="transmembrane region" description="Helical" evidence="23">
    <location>
        <begin position="362"/>
        <end position="384"/>
    </location>
</feature>
<dbReference type="PANTHER" id="PTHR16320:SF24">
    <property type="entry name" value="PHOSPHODIESTERASE, PUTATIVE-RELATED"/>
    <property type="match status" value="1"/>
</dbReference>
<evidence type="ECO:0000256" key="19">
    <source>
        <dbReference type="ARBA" id="ARBA00051969"/>
    </source>
</evidence>
<keyword evidence="10" id="KW-0460">Magnesium</keyword>
<comment type="catalytic activity">
    <reaction evidence="19">
        <text>1-O-hexadecyl-sn-glycero-3-phosphocholine + H2O = 1-O-hexadecyl-sn-glycerol + phosphocholine + H(+)</text>
        <dbReference type="Rhea" id="RHEA:36087"/>
        <dbReference type="ChEBI" id="CHEBI:15377"/>
        <dbReference type="ChEBI" id="CHEBI:15378"/>
        <dbReference type="ChEBI" id="CHEBI:34115"/>
        <dbReference type="ChEBI" id="CHEBI:64496"/>
        <dbReference type="ChEBI" id="CHEBI:295975"/>
    </reaction>
    <physiologicalReaction direction="left-to-right" evidence="19">
        <dbReference type="Rhea" id="RHEA:36088"/>
    </physiologicalReaction>
</comment>
<keyword evidence="7 23" id="KW-0812">Transmembrane</keyword>